<evidence type="ECO:0000313" key="4">
    <source>
        <dbReference type="Proteomes" id="UP000247233"/>
    </source>
</evidence>
<protein>
    <recommendedName>
        <fullName evidence="5">Retrotransposon gag domain-containing protein</fullName>
    </recommendedName>
</protein>
<gene>
    <name evidence="3" type="ORF">BO70DRAFT_360439</name>
</gene>
<dbReference type="Proteomes" id="UP000247233">
    <property type="component" value="Unassembled WGS sequence"/>
</dbReference>
<name>A0A317WLU4_9EURO</name>
<proteinExistence type="predicted"/>
<organism evidence="3 4">
    <name type="scientific">Aspergillus heteromorphus CBS 117.55</name>
    <dbReference type="NCBI Taxonomy" id="1448321"/>
    <lineage>
        <taxon>Eukaryota</taxon>
        <taxon>Fungi</taxon>
        <taxon>Dikarya</taxon>
        <taxon>Ascomycota</taxon>
        <taxon>Pezizomycotina</taxon>
        <taxon>Eurotiomycetes</taxon>
        <taxon>Eurotiomycetidae</taxon>
        <taxon>Eurotiales</taxon>
        <taxon>Aspergillaceae</taxon>
        <taxon>Aspergillus</taxon>
        <taxon>Aspergillus subgen. Circumdati</taxon>
    </lineage>
</organism>
<dbReference type="GeneID" id="37065015"/>
<dbReference type="STRING" id="1448321.A0A317WLU4"/>
<dbReference type="EMBL" id="MSFL01000007">
    <property type="protein sequence ID" value="PWY86661.1"/>
    <property type="molecule type" value="Genomic_DNA"/>
</dbReference>
<sequence length="310" mass="36217">MDPSQVPIPDTDEGLNSEFDQLRDELKMVRRQRALLRLRSRLAREEYLLAQERQQHRALRPRSPNEVARSPNPPLETLITRPSSGGLGFDPFEVPAQGIKRSYSEEPLVTPLERPPYLSSTVMLFDGTRPEFRDMLMELQAHFDRYTTYFYSRDAPHRKMEETRRHMSGRLARKWEEYVLGHPERDRWRNFCSFVADFRAEGPVDVAVNPAAHRYNLAMQKPTQTVLDYASHLTQMEHDMGVVYDDEARIFKLWDSLLPEVRAAAPTPESFPGDFRQWIKKLTGIELRIPGRYAVIGPKVEKLSKRQRRL</sequence>
<dbReference type="OrthoDB" id="4502419at2759"/>
<comment type="caution">
    <text evidence="3">The sequence shown here is derived from an EMBL/GenBank/DDBJ whole genome shotgun (WGS) entry which is preliminary data.</text>
</comment>
<dbReference type="AlphaFoldDB" id="A0A317WLU4"/>
<evidence type="ECO:0000256" key="1">
    <source>
        <dbReference type="SAM" id="Coils"/>
    </source>
</evidence>
<evidence type="ECO:0000256" key="2">
    <source>
        <dbReference type="SAM" id="MobiDB-lite"/>
    </source>
</evidence>
<keyword evidence="4" id="KW-1185">Reference proteome</keyword>
<evidence type="ECO:0008006" key="5">
    <source>
        <dbReference type="Google" id="ProtNLM"/>
    </source>
</evidence>
<feature type="coiled-coil region" evidence="1">
    <location>
        <begin position="12"/>
        <end position="39"/>
    </location>
</feature>
<dbReference type="VEuPathDB" id="FungiDB:BO70DRAFT_360439"/>
<dbReference type="RefSeq" id="XP_025400893.1">
    <property type="nucleotide sequence ID" value="XM_025542778.1"/>
</dbReference>
<reference evidence="3 4" key="1">
    <citation type="submission" date="2016-12" db="EMBL/GenBank/DDBJ databases">
        <title>The genomes of Aspergillus section Nigri reveals drivers in fungal speciation.</title>
        <authorList>
            <consortium name="DOE Joint Genome Institute"/>
            <person name="Vesth T.C."/>
            <person name="Nybo J."/>
            <person name="Theobald S."/>
            <person name="Brandl J."/>
            <person name="Frisvad J.C."/>
            <person name="Nielsen K.F."/>
            <person name="Lyhne E.K."/>
            <person name="Kogle M.E."/>
            <person name="Kuo A."/>
            <person name="Riley R."/>
            <person name="Clum A."/>
            <person name="Nolan M."/>
            <person name="Lipzen A."/>
            <person name="Salamov A."/>
            <person name="Henrissat B."/>
            <person name="Wiebenga A."/>
            <person name="De Vries R.P."/>
            <person name="Grigoriev I.V."/>
            <person name="Mortensen U.H."/>
            <person name="Andersen M.R."/>
            <person name="Baker S.E."/>
        </authorList>
    </citation>
    <scope>NUCLEOTIDE SEQUENCE [LARGE SCALE GENOMIC DNA]</scope>
    <source>
        <strain evidence="3 4">CBS 117.55</strain>
    </source>
</reference>
<accession>A0A317WLU4</accession>
<feature type="region of interest" description="Disordered" evidence="2">
    <location>
        <begin position="55"/>
        <end position="87"/>
    </location>
</feature>
<evidence type="ECO:0000313" key="3">
    <source>
        <dbReference type="EMBL" id="PWY86661.1"/>
    </source>
</evidence>
<keyword evidence="1" id="KW-0175">Coiled coil</keyword>